<proteinExistence type="predicted"/>
<dbReference type="InterPro" id="IPR029068">
    <property type="entry name" value="Glyas_Bleomycin-R_OHBP_Dase"/>
</dbReference>
<keyword evidence="3" id="KW-1185">Reference proteome</keyword>
<dbReference type="SUPFAM" id="SSF54593">
    <property type="entry name" value="Glyoxalase/Bleomycin resistance protein/Dihydroxybiphenyl dioxygenase"/>
    <property type="match status" value="1"/>
</dbReference>
<evidence type="ECO:0000313" key="2">
    <source>
        <dbReference type="EMBL" id="SEA64495.1"/>
    </source>
</evidence>
<gene>
    <name evidence="2" type="ORF">SAMN05444370_10864</name>
</gene>
<dbReference type="InterPro" id="IPR037523">
    <property type="entry name" value="VOC_core"/>
</dbReference>
<evidence type="ECO:0000313" key="3">
    <source>
        <dbReference type="Proteomes" id="UP000198703"/>
    </source>
</evidence>
<protein>
    <submittedName>
        <fullName evidence="2">Methylmalonyl-CoA/ethylmalonyl-CoA epimerase</fullName>
    </submittedName>
</protein>
<dbReference type="EMBL" id="FNQM01000008">
    <property type="protein sequence ID" value="SEA64495.1"/>
    <property type="molecule type" value="Genomic_DNA"/>
</dbReference>
<dbReference type="STRING" id="89524.SAMN05444370_10864"/>
<dbReference type="Proteomes" id="UP000198703">
    <property type="component" value="Unassembled WGS sequence"/>
</dbReference>
<dbReference type="Gene3D" id="3.10.180.10">
    <property type="entry name" value="2,3-Dihydroxybiphenyl 1,2-Dioxygenase, domain 1"/>
    <property type="match status" value="1"/>
</dbReference>
<dbReference type="Pfam" id="PF13669">
    <property type="entry name" value="Glyoxalase_4"/>
    <property type="match status" value="1"/>
</dbReference>
<dbReference type="AlphaFoldDB" id="A0A1H4CVR0"/>
<sequence>MTDAGALAAAAAALDGPPRLHHVGVVQPDFEAAEAFMALTGLKEAYRGYVEPFACWCLFCCADGPTAIELVVPNGGQLAKFNRGAGGLHHYAVEVADLDVVRDRYAARGASLLMPEHVKGAGPFLCNFLSPISTRGVQIEFVQPI</sequence>
<evidence type="ECO:0000259" key="1">
    <source>
        <dbReference type="PROSITE" id="PS51819"/>
    </source>
</evidence>
<accession>A0A1H4CVR0</accession>
<organism evidence="2 3">
    <name type="scientific">Rubrimonas cliftonensis</name>
    <dbReference type="NCBI Taxonomy" id="89524"/>
    <lineage>
        <taxon>Bacteria</taxon>
        <taxon>Pseudomonadati</taxon>
        <taxon>Pseudomonadota</taxon>
        <taxon>Alphaproteobacteria</taxon>
        <taxon>Rhodobacterales</taxon>
        <taxon>Paracoccaceae</taxon>
        <taxon>Rubrimonas</taxon>
    </lineage>
</organism>
<dbReference type="PROSITE" id="PS51819">
    <property type="entry name" value="VOC"/>
    <property type="match status" value="1"/>
</dbReference>
<feature type="domain" description="VOC" evidence="1">
    <location>
        <begin position="19"/>
        <end position="144"/>
    </location>
</feature>
<reference evidence="2 3" key="1">
    <citation type="submission" date="2016-10" db="EMBL/GenBank/DDBJ databases">
        <authorList>
            <person name="de Groot N.N."/>
        </authorList>
    </citation>
    <scope>NUCLEOTIDE SEQUENCE [LARGE SCALE GENOMIC DNA]</scope>
    <source>
        <strain evidence="2 3">DSM 15345</strain>
    </source>
</reference>
<dbReference type="RefSeq" id="WP_175478904.1">
    <property type="nucleotide sequence ID" value="NZ_FNQM01000008.1"/>
</dbReference>
<name>A0A1H4CVR0_9RHOB</name>